<dbReference type="GO" id="GO:0016787">
    <property type="term" value="F:hydrolase activity"/>
    <property type="evidence" value="ECO:0007669"/>
    <property type="project" value="UniProtKB-KW"/>
</dbReference>
<accession>A0A640S9U7</accession>
<dbReference type="PROSITE" id="PS00122">
    <property type="entry name" value="CARBOXYLESTERASE_B_1"/>
    <property type="match status" value="1"/>
</dbReference>
<feature type="compositionally biased region" description="Low complexity" evidence="4">
    <location>
        <begin position="15"/>
        <end position="26"/>
    </location>
</feature>
<evidence type="ECO:0000313" key="7">
    <source>
        <dbReference type="Proteomes" id="UP000435837"/>
    </source>
</evidence>
<evidence type="ECO:0000313" key="6">
    <source>
        <dbReference type="EMBL" id="GFE07236.1"/>
    </source>
</evidence>
<reference evidence="6 7" key="1">
    <citation type="submission" date="2019-12" db="EMBL/GenBank/DDBJ databases">
        <title>Whole genome shotgun sequence of Streptomyces caniferus NBRC 15389.</title>
        <authorList>
            <person name="Ichikawa N."/>
            <person name="Kimura A."/>
            <person name="Kitahashi Y."/>
            <person name="Komaki H."/>
            <person name="Tamura T."/>
        </authorList>
    </citation>
    <scope>NUCLEOTIDE SEQUENCE [LARGE SCALE GENOMIC DNA]</scope>
    <source>
        <strain evidence="6 7">NBRC 15389</strain>
    </source>
</reference>
<dbReference type="RefSeq" id="WP_159482170.1">
    <property type="nucleotide sequence ID" value="NZ_BAAATH010000005.1"/>
</dbReference>
<comment type="caution">
    <text evidence="6">The sequence shown here is derived from an EMBL/GenBank/DDBJ whole genome shotgun (WGS) entry which is preliminary data.</text>
</comment>
<gene>
    <name evidence="6" type="ORF">Scani_35040</name>
</gene>
<keyword evidence="2 3" id="KW-0378">Hydrolase</keyword>
<evidence type="ECO:0000256" key="4">
    <source>
        <dbReference type="SAM" id="MobiDB-lite"/>
    </source>
</evidence>
<evidence type="ECO:0000259" key="5">
    <source>
        <dbReference type="Pfam" id="PF00135"/>
    </source>
</evidence>
<dbReference type="EMBL" id="BLIN01000005">
    <property type="protein sequence ID" value="GFE07236.1"/>
    <property type="molecule type" value="Genomic_DNA"/>
</dbReference>
<protein>
    <recommendedName>
        <fullName evidence="3">Carboxylic ester hydrolase</fullName>
        <ecNumber evidence="3">3.1.1.-</ecNumber>
    </recommendedName>
</protein>
<dbReference type="InterPro" id="IPR019826">
    <property type="entry name" value="Carboxylesterase_B_AS"/>
</dbReference>
<sequence>MEDVAAVAEASNGVRSPSCPRSTSSPKPKPPSTKAVTQDPHWTHPPNTETPTPLRPQGNFGPQDPLAALRWVRATIARFGGDPGRITLGGVSAGAMSTCTLTTAPPARRLFQRAGSASGMVRWSRRVRPSRTR</sequence>
<feature type="region of interest" description="Disordered" evidence="4">
    <location>
        <begin position="1"/>
        <end position="64"/>
    </location>
</feature>
<dbReference type="InterPro" id="IPR029058">
    <property type="entry name" value="AB_hydrolase_fold"/>
</dbReference>
<dbReference type="OrthoDB" id="3199405at2"/>
<feature type="domain" description="Carboxylesterase type B" evidence="5">
    <location>
        <begin position="57"/>
        <end position="121"/>
    </location>
</feature>
<organism evidence="6 7">
    <name type="scientific">Streptomyces caniferus</name>
    <dbReference type="NCBI Taxonomy" id="285557"/>
    <lineage>
        <taxon>Bacteria</taxon>
        <taxon>Bacillati</taxon>
        <taxon>Actinomycetota</taxon>
        <taxon>Actinomycetes</taxon>
        <taxon>Kitasatosporales</taxon>
        <taxon>Streptomycetaceae</taxon>
        <taxon>Streptomyces</taxon>
    </lineage>
</organism>
<evidence type="ECO:0000256" key="2">
    <source>
        <dbReference type="ARBA" id="ARBA00022801"/>
    </source>
</evidence>
<name>A0A640S9U7_9ACTN</name>
<evidence type="ECO:0000256" key="1">
    <source>
        <dbReference type="ARBA" id="ARBA00005964"/>
    </source>
</evidence>
<dbReference type="SUPFAM" id="SSF53474">
    <property type="entry name" value="alpha/beta-Hydrolases"/>
    <property type="match status" value="1"/>
</dbReference>
<dbReference type="PANTHER" id="PTHR11559">
    <property type="entry name" value="CARBOXYLESTERASE"/>
    <property type="match status" value="1"/>
</dbReference>
<dbReference type="InterPro" id="IPR050309">
    <property type="entry name" value="Type-B_Carboxylest/Lipase"/>
</dbReference>
<dbReference type="Proteomes" id="UP000435837">
    <property type="component" value="Unassembled WGS sequence"/>
</dbReference>
<evidence type="ECO:0000256" key="3">
    <source>
        <dbReference type="RuleBase" id="RU361235"/>
    </source>
</evidence>
<dbReference type="Pfam" id="PF00135">
    <property type="entry name" value="COesterase"/>
    <property type="match status" value="1"/>
</dbReference>
<dbReference type="InterPro" id="IPR002018">
    <property type="entry name" value="CarbesteraseB"/>
</dbReference>
<comment type="similarity">
    <text evidence="1 3">Belongs to the type-B carboxylesterase/lipase family.</text>
</comment>
<proteinExistence type="inferred from homology"/>
<dbReference type="EC" id="3.1.1.-" evidence="3"/>
<dbReference type="AlphaFoldDB" id="A0A640S9U7"/>
<dbReference type="Gene3D" id="3.40.50.1820">
    <property type="entry name" value="alpha/beta hydrolase"/>
    <property type="match status" value="1"/>
</dbReference>